<evidence type="ECO:0000313" key="3">
    <source>
        <dbReference type="Proteomes" id="UP001363151"/>
    </source>
</evidence>
<keyword evidence="3" id="KW-1185">Reference proteome</keyword>
<protein>
    <submittedName>
        <fullName evidence="2">Uncharacterized protein</fullName>
    </submittedName>
</protein>
<evidence type="ECO:0000256" key="1">
    <source>
        <dbReference type="SAM" id="MobiDB-lite"/>
    </source>
</evidence>
<feature type="compositionally biased region" description="Basic residues" evidence="1">
    <location>
        <begin position="218"/>
        <end position="228"/>
    </location>
</feature>
<feature type="region of interest" description="Disordered" evidence="1">
    <location>
        <begin position="41"/>
        <end position="88"/>
    </location>
</feature>
<feature type="compositionally biased region" description="Basic residues" evidence="1">
    <location>
        <begin position="246"/>
        <end position="266"/>
    </location>
</feature>
<feature type="compositionally biased region" description="Basic and acidic residues" evidence="1">
    <location>
        <begin position="293"/>
        <end position="306"/>
    </location>
</feature>
<reference evidence="2 3" key="1">
    <citation type="submission" date="2024-03" db="EMBL/GenBank/DDBJ databases">
        <title>Aureococcus anophagefferens CCMP1851 and Kratosvirus quantuckense: Draft genome of a second virus-susceptible host strain in the model system.</title>
        <authorList>
            <person name="Chase E."/>
            <person name="Truchon A.R."/>
            <person name="Schepens W."/>
            <person name="Wilhelm S.W."/>
        </authorList>
    </citation>
    <scope>NUCLEOTIDE SEQUENCE [LARGE SCALE GENOMIC DNA]</scope>
    <source>
        <strain evidence="2 3">CCMP1851</strain>
    </source>
</reference>
<accession>A0ABR1FT57</accession>
<feature type="region of interest" description="Disordered" evidence="1">
    <location>
        <begin position="216"/>
        <end position="306"/>
    </location>
</feature>
<sequence>MVTQEEDDLALPGDSPLWEFLGALVRAEAAILGDAADEERRLDATPASGAGRCVAEPAVEPRGGGRERGHQFLNAPEPTEERPRKRRRVTFASSELSALRLGAAPARAPPGRRRQRARPSAPGDDQAAGLLEHLHEALSRADAVGALVAAGDARTRDGRRRSLVRRELKSLLNEAAAIVHGTGSVRFNFDDPAALLHRALRALHDGGGPAWATELRAARARCSRRRAPTRPLPTPSPTSRPSATPRGRRGRAAGSKKKRKKRKRDKQKPLFDDLANSGVFLFPRSPRSRRGRLGPEPRFDPPRYRS</sequence>
<feature type="region of interest" description="Disordered" evidence="1">
    <location>
        <begin position="100"/>
        <end position="126"/>
    </location>
</feature>
<comment type="caution">
    <text evidence="2">The sequence shown here is derived from an EMBL/GenBank/DDBJ whole genome shotgun (WGS) entry which is preliminary data.</text>
</comment>
<gene>
    <name evidence="2" type="ORF">SO694_00022267</name>
</gene>
<proteinExistence type="predicted"/>
<dbReference type="EMBL" id="JBBJCI010000231">
    <property type="protein sequence ID" value="KAK7237867.1"/>
    <property type="molecule type" value="Genomic_DNA"/>
</dbReference>
<evidence type="ECO:0000313" key="2">
    <source>
        <dbReference type="EMBL" id="KAK7237867.1"/>
    </source>
</evidence>
<dbReference type="Proteomes" id="UP001363151">
    <property type="component" value="Unassembled WGS sequence"/>
</dbReference>
<organism evidence="2 3">
    <name type="scientific">Aureococcus anophagefferens</name>
    <name type="common">Harmful bloom alga</name>
    <dbReference type="NCBI Taxonomy" id="44056"/>
    <lineage>
        <taxon>Eukaryota</taxon>
        <taxon>Sar</taxon>
        <taxon>Stramenopiles</taxon>
        <taxon>Ochrophyta</taxon>
        <taxon>Pelagophyceae</taxon>
        <taxon>Pelagomonadales</taxon>
        <taxon>Pelagomonadaceae</taxon>
        <taxon>Aureococcus</taxon>
    </lineage>
</organism>
<name>A0ABR1FT57_AURAN</name>